<dbReference type="OrthoDB" id="2974234at2"/>
<dbReference type="Proteomes" id="UP000030528">
    <property type="component" value="Unassembled WGS sequence"/>
</dbReference>
<proteinExistence type="predicted"/>
<protein>
    <submittedName>
        <fullName evidence="2">Uncharacterized protein</fullName>
    </submittedName>
</protein>
<name>A0A0A5GLA7_9BACI</name>
<dbReference type="RefSeq" id="WP_026800205.1">
    <property type="nucleotide sequence ID" value="NZ_AULI01000007.1"/>
</dbReference>
<dbReference type="AlphaFoldDB" id="A0A0A5GLA7"/>
<evidence type="ECO:0000313" key="3">
    <source>
        <dbReference type="Proteomes" id="UP000030528"/>
    </source>
</evidence>
<feature type="compositionally biased region" description="Basic and acidic residues" evidence="1">
    <location>
        <begin position="1"/>
        <end position="12"/>
    </location>
</feature>
<dbReference type="STRING" id="1385510.GCA_000425205_01795"/>
<feature type="region of interest" description="Disordered" evidence="1">
    <location>
        <begin position="1"/>
        <end position="42"/>
    </location>
</feature>
<dbReference type="EMBL" id="AVPE01000005">
    <property type="protein sequence ID" value="KGX92794.1"/>
    <property type="molecule type" value="Genomic_DNA"/>
</dbReference>
<reference evidence="2 3" key="1">
    <citation type="submission" date="2013-08" db="EMBL/GenBank/DDBJ databases">
        <authorList>
            <person name="Huang J."/>
            <person name="Wang G."/>
        </authorList>
    </citation>
    <scope>NUCLEOTIDE SEQUENCE [LARGE SCALE GENOMIC DNA]</scope>
    <source>
        <strain evidence="2 3">JSM 076056</strain>
    </source>
</reference>
<accession>A0A0A5GLA7</accession>
<keyword evidence="3" id="KW-1185">Reference proteome</keyword>
<comment type="caution">
    <text evidence="2">The sequence shown here is derived from an EMBL/GenBank/DDBJ whole genome shotgun (WGS) entry which is preliminary data.</text>
</comment>
<evidence type="ECO:0000256" key="1">
    <source>
        <dbReference type="SAM" id="MobiDB-lite"/>
    </source>
</evidence>
<organism evidence="2 3">
    <name type="scientific">Pontibacillus halophilus JSM 076056 = DSM 19796</name>
    <dbReference type="NCBI Taxonomy" id="1385510"/>
    <lineage>
        <taxon>Bacteria</taxon>
        <taxon>Bacillati</taxon>
        <taxon>Bacillota</taxon>
        <taxon>Bacilli</taxon>
        <taxon>Bacillales</taxon>
        <taxon>Bacillaceae</taxon>
        <taxon>Pontibacillus</taxon>
    </lineage>
</organism>
<evidence type="ECO:0000313" key="2">
    <source>
        <dbReference type="EMBL" id="KGX92794.1"/>
    </source>
</evidence>
<sequence length="71" mass="8226">MAKEERPTRDFDSFMFGGRGPSKQAETEETSEQQEKDASSFDLFETTQTVMDTYKQLSPYVKDVIGFFKKK</sequence>
<gene>
    <name evidence="2" type="ORF">N781_15310</name>
</gene>
<dbReference type="eggNOG" id="ENOG502ZK70">
    <property type="taxonomic scope" value="Bacteria"/>
</dbReference>